<dbReference type="InterPro" id="IPR020846">
    <property type="entry name" value="MFS_dom"/>
</dbReference>
<dbReference type="Proteomes" id="UP001558652">
    <property type="component" value="Unassembled WGS sequence"/>
</dbReference>
<dbReference type="PROSITE" id="PS50850">
    <property type="entry name" value="MFS"/>
    <property type="match status" value="1"/>
</dbReference>
<feature type="transmembrane region" description="Helical" evidence="5">
    <location>
        <begin position="92"/>
        <end position="114"/>
    </location>
</feature>
<evidence type="ECO:0000256" key="3">
    <source>
        <dbReference type="ARBA" id="ARBA00022989"/>
    </source>
</evidence>
<evidence type="ECO:0000259" key="6">
    <source>
        <dbReference type="PROSITE" id="PS50850"/>
    </source>
</evidence>
<dbReference type="AlphaFoldDB" id="A0ABD0Z7Z5"/>
<dbReference type="GO" id="GO:0016020">
    <property type="term" value="C:membrane"/>
    <property type="evidence" value="ECO:0007669"/>
    <property type="project" value="UniProtKB-SubCell"/>
</dbReference>
<keyword evidence="2 5" id="KW-0812">Transmembrane</keyword>
<feature type="transmembrane region" description="Helical" evidence="5">
    <location>
        <begin position="126"/>
        <end position="147"/>
    </location>
</feature>
<feature type="transmembrane region" description="Helical" evidence="5">
    <location>
        <begin position="38"/>
        <end position="56"/>
    </location>
</feature>
<dbReference type="FunFam" id="1.20.1250.20:FF:000249">
    <property type="entry name" value="facilitated trehalose transporter Tret1"/>
    <property type="match status" value="1"/>
</dbReference>
<evidence type="ECO:0000313" key="7">
    <source>
        <dbReference type="EMBL" id="KAL1139897.1"/>
    </source>
</evidence>
<dbReference type="PANTHER" id="PTHR48021">
    <property type="match status" value="1"/>
</dbReference>
<evidence type="ECO:0000256" key="5">
    <source>
        <dbReference type="SAM" id="Phobius"/>
    </source>
</evidence>
<dbReference type="InterPro" id="IPR005828">
    <property type="entry name" value="MFS_sugar_transport-like"/>
</dbReference>
<gene>
    <name evidence="7" type="ORF">AAG570_006874</name>
</gene>
<evidence type="ECO:0000256" key="4">
    <source>
        <dbReference type="ARBA" id="ARBA00023136"/>
    </source>
</evidence>
<protein>
    <recommendedName>
        <fullName evidence="6">Major facilitator superfamily (MFS) profile domain-containing protein</fullName>
    </recommendedName>
</protein>
<keyword evidence="8" id="KW-1185">Reference proteome</keyword>
<proteinExistence type="predicted"/>
<comment type="subcellular location">
    <subcellularLocation>
        <location evidence="1">Membrane</location>
        <topology evidence="1">Multi-pass membrane protein</topology>
    </subcellularLocation>
</comment>
<dbReference type="InterPro" id="IPR036259">
    <property type="entry name" value="MFS_trans_sf"/>
</dbReference>
<dbReference type="Gene3D" id="1.20.1250.20">
    <property type="entry name" value="MFS general substrate transporter like domains"/>
    <property type="match status" value="1"/>
</dbReference>
<feature type="transmembrane region" description="Helical" evidence="5">
    <location>
        <begin position="396"/>
        <end position="417"/>
    </location>
</feature>
<dbReference type="Pfam" id="PF00083">
    <property type="entry name" value="Sugar_tr"/>
    <property type="match status" value="1"/>
</dbReference>
<feature type="transmembrane region" description="Helical" evidence="5">
    <location>
        <begin position="429"/>
        <end position="447"/>
    </location>
</feature>
<evidence type="ECO:0000256" key="2">
    <source>
        <dbReference type="ARBA" id="ARBA00022692"/>
    </source>
</evidence>
<dbReference type="InterPro" id="IPR050549">
    <property type="entry name" value="MFS_Trehalose_Transporter"/>
</dbReference>
<evidence type="ECO:0000256" key="1">
    <source>
        <dbReference type="ARBA" id="ARBA00004141"/>
    </source>
</evidence>
<keyword evidence="4 5" id="KW-0472">Membrane</keyword>
<sequence length="476" mass="53150">MTQSLLLFALGMLITVPTIVIGALHKAKEGLSLNDQQASWFAGLLLIFQPVGSILSGMLQEPMGRKKCMILVNLPQLAGWLLVYYAQSVETLFLAAICMGFSVGFKEAPTLSYVGEISQPHLRGTLASFTSVYVSVGNVFMFLLGSVTDWRTTAAISTVVPVVTAIAISQMPESPVWLLMKERDEEALKSLCWLRGWVTPDKVESEFCLMKKHARNKVEESSTYLPLPLNAGSEEVEAETPARGRKSLVENLKELMKPSFVKPLRLVVVYFLFMHCASTFGSRPYLVHVLSRLNVPIRPHLVTVMAGVMQTCGSLVCMGLARKVGRRKLSMISMAMCSSITVSLGLYSLLQERAGIEASWVPLILIVFLFFSTYVGIGVIPWTLLAEVFPSRHRGLGGGISAAMYYVWFFVVSKTFLDLERWLQLFGVYFFYGMLGMCGIVFLYFFLPETEGKRLDEVEHFFATKRTDKRRAPHII</sequence>
<organism evidence="7 8">
    <name type="scientific">Ranatra chinensis</name>
    <dbReference type="NCBI Taxonomy" id="642074"/>
    <lineage>
        <taxon>Eukaryota</taxon>
        <taxon>Metazoa</taxon>
        <taxon>Ecdysozoa</taxon>
        <taxon>Arthropoda</taxon>
        <taxon>Hexapoda</taxon>
        <taxon>Insecta</taxon>
        <taxon>Pterygota</taxon>
        <taxon>Neoptera</taxon>
        <taxon>Paraneoptera</taxon>
        <taxon>Hemiptera</taxon>
        <taxon>Heteroptera</taxon>
        <taxon>Panheteroptera</taxon>
        <taxon>Nepomorpha</taxon>
        <taxon>Nepidae</taxon>
        <taxon>Ranatrinae</taxon>
        <taxon>Ranatra</taxon>
    </lineage>
</organism>
<feature type="domain" description="Major facilitator superfamily (MFS) profile" evidence="6">
    <location>
        <begin position="1"/>
        <end position="451"/>
    </location>
</feature>
<feature type="transmembrane region" description="Helical" evidence="5">
    <location>
        <begin position="362"/>
        <end position="384"/>
    </location>
</feature>
<dbReference type="SUPFAM" id="SSF103473">
    <property type="entry name" value="MFS general substrate transporter"/>
    <property type="match status" value="1"/>
</dbReference>
<feature type="transmembrane region" description="Helical" evidence="5">
    <location>
        <begin position="332"/>
        <end position="350"/>
    </location>
</feature>
<dbReference type="EMBL" id="JBFDAA010000002">
    <property type="protein sequence ID" value="KAL1139897.1"/>
    <property type="molecule type" value="Genomic_DNA"/>
</dbReference>
<accession>A0ABD0Z7Z5</accession>
<feature type="transmembrane region" description="Helical" evidence="5">
    <location>
        <begin position="301"/>
        <end position="320"/>
    </location>
</feature>
<dbReference type="PANTHER" id="PTHR48021:SF39">
    <property type="entry name" value="MAJOR FACILITATOR SUPERFAMILY (MFS) PROFILE DOMAIN-CONTAINING PROTEIN"/>
    <property type="match status" value="1"/>
</dbReference>
<name>A0ABD0Z7Z5_9HEMI</name>
<evidence type="ECO:0000313" key="8">
    <source>
        <dbReference type="Proteomes" id="UP001558652"/>
    </source>
</evidence>
<comment type="caution">
    <text evidence="7">The sequence shown here is derived from an EMBL/GenBank/DDBJ whole genome shotgun (WGS) entry which is preliminary data.</text>
</comment>
<reference evidence="7 8" key="1">
    <citation type="submission" date="2024-07" db="EMBL/GenBank/DDBJ databases">
        <title>Chromosome-level genome assembly of the water stick insect Ranatra chinensis (Heteroptera: Nepidae).</title>
        <authorList>
            <person name="Liu X."/>
        </authorList>
    </citation>
    <scope>NUCLEOTIDE SEQUENCE [LARGE SCALE GENOMIC DNA]</scope>
    <source>
        <strain evidence="7">Cailab_2021Rc</strain>
        <tissue evidence="7">Muscle</tissue>
    </source>
</reference>
<keyword evidence="3 5" id="KW-1133">Transmembrane helix</keyword>
<feature type="transmembrane region" description="Helical" evidence="5">
    <location>
        <begin position="263"/>
        <end position="281"/>
    </location>
</feature>